<dbReference type="EMBL" id="JAACJJ010000001">
    <property type="protein sequence ID" value="KAF5331126.1"/>
    <property type="molecule type" value="Genomic_DNA"/>
</dbReference>
<comment type="caution">
    <text evidence="2">The sequence shown here is derived from an EMBL/GenBank/DDBJ whole genome shotgun (WGS) entry which is preliminary data.</text>
</comment>
<reference evidence="2 3" key="1">
    <citation type="journal article" date="2020" name="ISME J.">
        <title>Uncovering the hidden diversity of litter-decomposition mechanisms in mushroom-forming fungi.</title>
        <authorList>
            <person name="Floudas D."/>
            <person name="Bentzer J."/>
            <person name="Ahren D."/>
            <person name="Johansson T."/>
            <person name="Persson P."/>
            <person name="Tunlid A."/>
        </authorList>
    </citation>
    <scope>NUCLEOTIDE SEQUENCE [LARGE SCALE GENOMIC DNA]</scope>
    <source>
        <strain evidence="2 3">CBS 101986</strain>
    </source>
</reference>
<name>A0A8H5BY36_9AGAR</name>
<sequence>MLYKFTASDMLNTALIDVATGERAYNILTVLAPSSAKTETETGPVPSTSSSSSPSASFVNKKSSPPRSDDAKDTERRFTTVTNASGAVIASIHWHGRRPDIIIGKEKVGALTDLFGSSTVPFMPKALAVPTRFDTEYVWNATADSLTLFDYDTETVKGSFHHNTIRIPSKPSKSKPTSPSSTHLASHTSSSSLSLSTASTSTASSSSTHLHRSKSKSTFIPTHLPGIGSSYLEFEPHALADDIELILSFLMMEILRRGRFALTPYTFQKPRLWQFREAKDLIMRRLRRNTI</sequence>
<evidence type="ECO:0000313" key="3">
    <source>
        <dbReference type="Proteomes" id="UP000567179"/>
    </source>
</evidence>
<dbReference type="OrthoDB" id="3258136at2759"/>
<feature type="compositionally biased region" description="Low complexity" evidence="1">
    <location>
        <begin position="168"/>
        <end position="208"/>
    </location>
</feature>
<dbReference type="AlphaFoldDB" id="A0A8H5BY36"/>
<protein>
    <submittedName>
        <fullName evidence="2">Uncharacterized protein</fullName>
    </submittedName>
</protein>
<keyword evidence="3" id="KW-1185">Reference proteome</keyword>
<accession>A0A8H5BY36</accession>
<feature type="region of interest" description="Disordered" evidence="1">
    <location>
        <begin position="35"/>
        <end position="75"/>
    </location>
</feature>
<organism evidence="2 3">
    <name type="scientific">Psilocybe cf. subviscida</name>
    <dbReference type="NCBI Taxonomy" id="2480587"/>
    <lineage>
        <taxon>Eukaryota</taxon>
        <taxon>Fungi</taxon>
        <taxon>Dikarya</taxon>
        <taxon>Basidiomycota</taxon>
        <taxon>Agaricomycotina</taxon>
        <taxon>Agaricomycetes</taxon>
        <taxon>Agaricomycetidae</taxon>
        <taxon>Agaricales</taxon>
        <taxon>Agaricineae</taxon>
        <taxon>Strophariaceae</taxon>
        <taxon>Psilocybe</taxon>
    </lineage>
</organism>
<evidence type="ECO:0000256" key="1">
    <source>
        <dbReference type="SAM" id="MobiDB-lite"/>
    </source>
</evidence>
<gene>
    <name evidence="2" type="ORF">D9619_005370</name>
</gene>
<dbReference type="Proteomes" id="UP000567179">
    <property type="component" value="Unassembled WGS sequence"/>
</dbReference>
<proteinExistence type="predicted"/>
<feature type="region of interest" description="Disordered" evidence="1">
    <location>
        <begin position="162"/>
        <end position="209"/>
    </location>
</feature>
<feature type="compositionally biased region" description="Low complexity" evidence="1">
    <location>
        <begin position="47"/>
        <end position="63"/>
    </location>
</feature>
<evidence type="ECO:0000313" key="2">
    <source>
        <dbReference type="EMBL" id="KAF5331126.1"/>
    </source>
</evidence>